<dbReference type="Gramene" id="ONK77239">
    <property type="protein sequence ID" value="ONK77239"/>
    <property type="gene ID" value="A4U43_C02F4510"/>
</dbReference>
<dbReference type="GO" id="GO:0005634">
    <property type="term" value="C:nucleus"/>
    <property type="evidence" value="ECO:0007669"/>
    <property type="project" value="UniProtKB-SubCell"/>
</dbReference>
<feature type="compositionally biased region" description="Basic residues" evidence="8">
    <location>
        <begin position="85"/>
        <end position="95"/>
    </location>
</feature>
<feature type="region of interest" description="Disordered" evidence="8">
    <location>
        <begin position="65"/>
        <end position="102"/>
    </location>
</feature>
<evidence type="ECO:0000256" key="4">
    <source>
        <dbReference type="ARBA" id="ARBA00023015"/>
    </source>
</evidence>
<dbReference type="Pfam" id="PF00010">
    <property type="entry name" value="HLH"/>
    <property type="match status" value="1"/>
</dbReference>
<evidence type="ECO:0000256" key="2">
    <source>
        <dbReference type="ARBA" id="ARBA00005510"/>
    </source>
</evidence>
<dbReference type="EMBL" id="CM007382">
    <property type="protein sequence ID" value="ONK77239.1"/>
    <property type="molecule type" value="Genomic_DNA"/>
</dbReference>
<dbReference type="PROSITE" id="PS50888">
    <property type="entry name" value="BHLH"/>
    <property type="match status" value="1"/>
</dbReference>
<dbReference type="InterPro" id="IPR011598">
    <property type="entry name" value="bHLH_dom"/>
</dbReference>
<keyword evidence="6" id="KW-0804">Transcription</keyword>
<dbReference type="GO" id="GO:0043565">
    <property type="term" value="F:sequence-specific DNA binding"/>
    <property type="evidence" value="ECO:0007669"/>
    <property type="project" value="TreeGrafter"/>
</dbReference>
<dbReference type="Gene3D" id="4.10.280.10">
    <property type="entry name" value="Helix-loop-helix DNA-binding domain"/>
    <property type="match status" value="1"/>
</dbReference>
<keyword evidence="11" id="KW-1185">Reference proteome</keyword>
<keyword evidence="5" id="KW-0238">DNA-binding</keyword>
<comment type="similarity">
    <text evidence="2">Belongs to the bHLH protein family.</text>
</comment>
<keyword evidence="4" id="KW-0805">Transcription regulation</keyword>
<comment type="subcellular location">
    <subcellularLocation>
        <location evidence="1">Nucleus</location>
    </subcellularLocation>
</comment>
<name>A0A5P1FJX4_ASPOF</name>
<dbReference type="AlphaFoldDB" id="A0A5P1FJX4"/>
<gene>
    <name evidence="10" type="ORF">A4U43_C02F4510</name>
</gene>
<feature type="domain" description="BHLH" evidence="9">
    <location>
        <begin position="93"/>
        <end position="142"/>
    </location>
</feature>
<dbReference type="FunFam" id="4.10.280.10:FF:000096">
    <property type="entry name" value="Basic helix-loop-helix (BHLH) DNA-binding superfamily protein"/>
    <property type="match status" value="1"/>
</dbReference>
<keyword evidence="7" id="KW-0539">Nucleus</keyword>
<proteinExistence type="inferred from homology"/>
<evidence type="ECO:0000256" key="7">
    <source>
        <dbReference type="ARBA" id="ARBA00023242"/>
    </source>
</evidence>
<dbReference type="PANTHER" id="PTHR31945:SF17">
    <property type="entry name" value="TRANSCRIPTION FACTOR FER-LIKE IRON DEFICIENCY-INDUCED TRANSCRIPTION FACTOR"/>
    <property type="match status" value="1"/>
</dbReference>
<evidence type="ECO:0000256" key="3">
    <source>
        <dbReference type="ARBA" id="ARBA00011738"/>
    </source>
</evidence>
<dbReference type="SUPFAM" id="SSF47459">
    <property type="entry name" value="HLH, helix-loop-helix DNA-binding domain"/>
    <property type="match status" value="1"/>
</dbReference>
<evidence type="ECO:0000313" key="11">
    <source>
        <dbReference type="Proteomes" id="UP000243459"/>
    </source>
</evidence>
<dbReference type="OMA" id="FEFINCL"/>
<evidence type="ECO:0000256" key="6">
    <source>
        <dbReference type="ARBA" id="ARBA00023163"/>
    </source>
</evidence>
<evidence type="ECO:0000256" key="8">
    <source>
        <dbReference type="SAM" id="MobiDB-lite"/>
    </source>
</evidence>
<dbReference type="PANTHER" id="PTHR31945">
    <property type="entry name" value="TRANSCRIPTION FACTOR SCREAM2-RELATED"/>
    <property type="match status" value="1"/>
</dbReference>
<protein>
    <recommendedName>
        <fullName evidence="9">BHLH domain-containing protein</fullName>
    </recommendedName>
</protein>
<reference evidence="11" key="1">
    <citation type="journal article" date="2017" name="Nat. Commun.">
        <title>The asparagus genome sheds light on the origin and evolution of a young Y chromosome.</title>
        <authorList>
            <person name="Harkess A."/>
            <person name="Zhou J."/>
            <person name="Xu C."/>
            <person name="Bowers J.E."/>
            <person name="Van der Hulst R."/>
            <person name="Ayyampalayam S."/>
            <person name="Mercati F."/>
            <person name="Riccardi P."/>
            <person name="McKain M.R."/>
            <person name="Kakrana A."/>
            <person name="Tang H."/>
            <person name="Ray J."/>
            <person name="Groenendijk J."/>
            <person name="Arikit S."/>
            <person name="Mathioni S.M."/>
            <person name="Nakano M."/>
            <person name="Shan H."/>
            <person name="Telgmann-Rauber A."/>
            <person name="Kanno A."/>
            <person name="Yue Z."/>
            <person name="Chen H."/>
            <person name="Li W."/>
            <person name="Chen Y."/>
            <person name="Xu X."/>
            <person name="Zhang Y."/>
            <person name="Luo S."/>
            <person name="Chen H."/>
            <person name="Gao J."/>
            <person name="Mao Z."/>
            <person name="Pires J.C."/>
            <person name="Luo M."/>
            <person name="Kudrna D."/>
            <person name="Wing R.A."/>
            <person name="Meyers B.C."/>
            <person name="Yi K."/>
            <person name="Kong H."/>
            <person name="Lavrijsen P."/>
            <person name="Sunseri F."/>
            <person name="Falavigna A."/>
            <person name="Ye Y."/>
            <person name="Leebens-Mack J.H."/>
            <person name="Chen G."/>
        </authorList>
    </citation>
    <scope>NUCLEOTIDE SEQUENCE [LARGE SCALE GENOMIC DNA]</scope>
    <source>
        <strain evidence="11">cv. DH0086</strain>
    </source>
</reference>
<comment type="subunit">
    <text evidence="3">Homodimer.</text>
</comment>
<evidence type="ECO:0000256" key="5">
    <source>
        <dbReference type="ARBA" id="ARBA00023125"/>
    </source>
</evidence>
<dbReference type="InterPro" id="IPR036638">
    <property type="entry name" value="HLH_DNA-bd_sf"/>
</dbReference>
<accession>A0A5P1FJX4</accession>
<dbReference type="GO" id="GO:0003700">
    <property type="term" value="F:DNA-binding transcription factor activity"/>
    <property type="evidence" value="ECO:0007669"/>
    <property type="project" value="TreeGrafter"/>
</dbReference>
<evidence type="ECO:0000259" key="9">
    <source>
        <dbReference type="PROSITE" id="PS50888"/>
    </source>
</evidence>
<dbReference type="InterPro" id="IPR051358">
    <property type="entry name" value="TF_AMS/ICE1/BHLH6-like"/>
</dbReference>
<sequence>MDHPQLFFSTQTYLHSNDGFDPIIWNTNQGFGGFELPETSVLDNVLDFGIDLPTDAMGESPASYNLSLEEEEEDRKQNYDEGSSSRKRMKCKRDRSKTLVAERSRRSRMKEKLYALRSLVPNITKMDKASIIGDAIVYVQSLKDQAKKLADEISFLGSSPTSREDQMFFRVPIDNLRAKQTEECYDKKKKQFGGEMLNVMAHEVGEGTFYLRMDCNKRDGAVSALYSAIESFECFHVQNSDLSFHCDRFMLTLTLDVKGTEKMMMSASSLKLWVISALVKEGFGFEMHQSI</sequence>
<evidence type="ECO:0000313" key="10">
    <source>
        <dbReference type="EMBL" id="ONK77239.1"/>
    </source>
</evidence>
<evidence type="ECO:0000256" key="1">
    <source>
        <dbReference type="ARBA" id="ARBA00004123"/>
    </source>
</evidence>
<organism evidence="10 11">
    <name type="scientific">Asparagus officinalis</name>
    <name type="common">Garden asparagus</name>
    <dbReference type="NCBI Taxonomy" id="4686"/>
    <lineage>
        <taxon>Eukaryota</taxon>
        <taxon>Viridiplantae</taxon>
        <taxon>Streptophyta</taxon>
        <taxon>Embryophyta</taxon>
        <taxon>Tracheophyta</taxon>
        <taxon>Spermatophyta</taxon>
        <taxon>Magnoliopsida</taxon>
        <taxon>Liliopsida</taxon>
        <taxon>Asparagales</taxon>
        <taxon>Asparagaceae</taxon>
        <taxon>Asparagoideae</taxon>
        <taxon>Asparagus</taxon>
    </lineage>
</organism>
<dbReference type="OrthoDB" id="1886792at2759"/>
<dbReference type="SMART" id="SM00353">
    <property type="entry name" value="HLH"/>
    <property type="match status" value="1"/>
</dbReference>
<dbReference type="Proteomes" id="UP000243459">
    <property type="component" value="Chromosome 2"/>
</dbReference>
<dbReference type="GO" id="GO:0046983">
    <property type="term" value="F:protein dimerization activity"/>
    <property type="evidence" value="ECO:0007669"/>
    <property type="project" value="InterPro"/>
</dbReference>